<feature type="domain" description="Peptidase S9A N-terminal" evidence="6">
    <location>
        <begin position="25"/>
        <end position="435"/>
    </location>
</feature>
<dbReference type="Pfam" id="PF02897">
    <property type="entry name" value="Peptidase_S9_N"/>
    <property type="match status" value="1"/>
</dbReference>
<accession>A0ABY3XG30</accession>
<dbReference type="Proteomes" id="UP000829194">
    <property type="component" value="Chromosome"/>
</dbReference>
<dbReference type="SUPFAM" id="SSF53474">
    <property type="entry name" value="alpha/beta-Hydrolases"/>
    <property type="match status" value="1"/>
</dbReference>
<dbReference type="InterPro" id="IPR001375">
    <property type="entry name" value="Peptidase_S9_cat"/>
</dbReference>
<protein>
    <submittedName>
        <fullName evidence="7">Prolyl oligopeptidase family serine peptidase</fullName>
    </submittedName>
</protein>
<keyword evidence="4" id="KW-0732">Signal</keyword>
<keyword evidence="1" id="KW-0645">Protease</keyword>
<evidence type="ECO:0000256" key="3">
    <source>
        <dbReference type="ARBA" id="ARBA00022825"/>
    </source>
</evidence>
<dbReference type="InterPro" id="IPR029058">
    <property type="entry name" value="AB_hydrolase_fold"/>
</dbReference>
<dbReference type="PANTHER" id="PTHR42881:SF13">
    <property type="entry name" value="PROLYL ENDOPEPTIDASE"/>
    <property type="match status" value="1"/>
</dbReference>
<dbReference type="PANTHER" id="PTHR42881">
    <property type="entry name" value="PROLYL ENDOPEPTIDASE"/>
    <property type="match status" value="1"/>
</dbReference>
<dbReference type="InterPro" id="IPR002470">
    <property type="entry name" value="Peptidase_S9A"/>
</dbReference>
<dbReference type="Pfam" id="PF00326">
    <property type="entry name" value="Peptidase_S9"/>
    <property type="match status" value="1"/>
</dbReference>
<feature type="domain" description="Peptidase S9 prolyl oligopeptidase catalytic" evidence="5">
    <location>
        <begin position="506"/>
        <end position="718"/>
    </location>
</feature>
<dbReference type="RefSeq" id="WP_057941813.1">
    <property type="nucleotide sequence ID" value="NZ_CP011131.1"/>
</dbReference>
<dbReference type="SUPFAM" id="SSF50993">
    <property type="entry name" value="Peptidase/esterase 'gauge' domain"/>
    <property type="match status" value="1"/>
</dbReference>
<dbReference type="Gene3D" id="2.130.10.120">
    <property type="entry name" value="Prolyl oligopeptidase, N-terminal domain"/>
    <property type="match status" value="1"/>
</dbReference>
<keyword evidence="3" id="KW-0720">Serine protease</keyword>
<evidence type="ECO:0000256" key="4">
    <source>
        <dbReference type="SAM" id="SignalP"/>
    </source>
</evidence>
<organism evidence="7 8">
    <name type="scientific">Lysobacter gummosus</name>
    <dbReference type="NCBI Taxonomy" id="262324"/>
    <lineage>
        <taxon>Bacteria</taxon>
        <taxon>Pseudomonadati</taxon>
        <taxon>Pseudomonadota</taxon>
        <taxon>Gammaproteobacteria</taxon>
        <taxon>Lysobacterales</taxon>
        <taxon>Lysobacteraceae</taxon>
        <taxon>Lysobacter</taxon>
    </lineage>
</organism>
<dbReference type="EMBL" id="CP093547">
    <property type="protein sequence ID" value="UNP30599.1"/>
    <property type="molecule type" value="Genomic_DNA"/>
</dbReference>
<keyword evidence="8" id="KW-1185">Reference proteome</keyword>
<proteinExistence type="predicted"/>
<evidence type="ECO:0000259" key="5">
    <source>
        <dbReference type="Pfam" id="PF00326"/>
    </source>
</evidence>
<feature type="chain" id="PRO_5047311619" evidence="4">
    <location>
        <begin position="25"/>
        <end position="731"/>
    </location>
</feature>
<dbReference type="PRINTS" id="PR00862">
    <property type="entry name" value="PROLIGOPTASE"/>
</dbReference>
<evidence type="ECO:0000256" key="2">
    <source>
        <dbReference type="ARBA" id="ARBA00022801"/>
    </source>
</evidence>
<dbReference type="Gene3D" id="3.40.50.1820">
    <property type="entry name" value="alpha/beta hydrolase"/>
    <property type="match status" value="1"/>
</dbReference>
<reference evidence="7 8" key="1">
    <citation type="submission" date="2022-03" db="EMBL/GenBank/DDBJ databases">
        <title>Complete genome sequence of Lysobacter capsici VKM B-2533 and Lysobacter gummosus 10.1.1, promising sources of lytic agents.</title>
        <authorList>
            <person name="Tarlachkov S.V."/>
            <person name="Kudryakova I.V."/>
            <person name="Afoshin A.S."/>
            <person name="Leontyevskaya E.A."/>
            <person name="Leontyevskaya N.V."/>
        </authorList>
    </citation>
    <scope>NUCLEOTIDE SEQUENCE [LARGE SCALE GENOMIC DNA]</scope>
    <source>
        <strain evidence="7 8">10.1.1</strain>
    </source>
</reference>
<dbReference type="InterPro" id="IPR051167">
    <property type="entry name" value="Prolyl_oligopep/macrocyclase"/>
</dbReference>
<keyword evidence="2" id="KW-0378">Hydrolase</keyword>
<sequence>MNLRSLPCLLAAAFILPAAGAAEAPPVARTVDTVDHAFGLTLPDPYRWMEGDNNAEFQTWLRLQGEATRARLDALPATAGWRERLRGVSAGTVVHRLQRAVGERVFFLRQKQGSEGVLMVREKDGSERVLFDPNASKDGASITEYSVSADSKRIAVNIDRGGSEITQIRVFGVDDGKPLADAIDSVWGEFRAQWLADASGFAYTQMAPESERVGKDPIQNMRVRFHRLGTPAASDPLLQKAGDQQPAPMQPQNFPVVQLDADSDWALLSIGGARAEMRACVAPRKLAVAAAPPWRCVVDFDDKVQEVVLHRSTLYLLSSKDASNGRLLALDLDRPDARAADARVVLPESADAVINSVGTDNLVGARDGMYLRRMKLGVDDIVRIAYADKKSSQAAPQALDMPFSGSSPWMAANPRTDGLLFVLQGWTRPRMAYRHRPGEAKPLDLKLGATTPGNYDDIDTVLTEAISADGTRVPLSIVYRKDTVRDGRNLAMLAGYGAYGFSMQPTFDPLRLEWVKAGHVYAIAHVRGGGEKGAAWHAGGKGPLKYRGVEDFIAAAQQLTKMGFTAPQRTAVWSASAGGMLVGGAITRKPEQFGAAVINAGLIDTVRLLEGKNGANQVAELGDPRTAEGLKQLAAMDAYQQIRDGKRYPPTMLTVGLNDQRVVPWHSGKFGARLAAAGDGKVPVWFRTDAGSGHFATSMDEGALLWSDVYAFFEYQLQQPMQDGAGKAGAD</sequence>
<evidence type="ECO:0000256" key="1">
    <source>
        <dbReference type="ARBA" id="ARBA00022670"/>
    </source>
</evidence>
<dbReference type="InterPro" id="IPR023302">
    <property type="entry name" value="Pept_S9A_N"/>
</dbReference>
<gene>
    <name evidence="7" type="ORF">MOV92_04855</name>
</gene>
<evidence type="ECO:0000259" key="6">
    <source>
        <dbReference type="Pfam" id="PF02897"/>
    </source>
</evidence>
<evidence type="ECO:0000313" key="7">
    <source>
        <dbReference type="EMBL" id="UNP30599.1"/>
    </source>
</evidence>
<name>A0ABY3XG30_9GAMM</name>
<feature type="signal peptide" evidence="4">
    <location>
        <begin position="1"/>
        <end position="24"/>
    </location>
</feature>
<evidence type="ECO:0000313" key="8">
    <source>
        <dbReference type="Proteomes" id="UP000829194"/>
    </source>
</evidence>